<dbReference type="AlphaFoldDB" id="A0A163K3A7"/>
<evidence type="ECO:0000313" key="3">
    <source>
        <dbReference type="Proteomes" id="UP000078561"/>
    </source>
</evidence>
<feature type="region of interest" description="Disordered" evidence="1">
    <location>
        <begin position="195"/>
        <end position="221"/>
    </location>
</feature>
<evidence type="ECO:0008006" key="4">
    <source>
        <dbReference type="Google" id="ProtNLM"/>
    </source>
</evidence>
<name>A0A163K3A7_ABSGL</name>
<proteinExistence type="predicted"/>
<feature type="region of interest" description="Disordered" evidence="1">
    <location>
        <begin position="229"/>
        <end position="248"/>
    </location>
</feature>
<dbReference type="InParanoid" id="A0A163K3A7"/>
<dbReference type="OMA" id="AYMMAAK"/>
<keyword evidence="3" id="KW-1185">Reference proteome</keyword>
<feature type="compositionally biased region" description="Low complexity" evidence="1">
    <location>
        <begin position="9"/>
        <end position="24"/>
    </location>
</feature>
<feature type="compositionally biased region" description="Acidic residues" evidence="1">
    <location>
        <begin position="294"/>
        <end position="319"/>
    </location>
</feature>
<gene>
    <name evidence="2" type="primary">ABSGL_09769.1 scaffold 11617</name>
</gene>
<dbReference type="Gene3D" id="1.10.472.10">
    <property type="entry name" value="Cyclin-like"/>
    <property type="match status" value="1"/>
</dbReference>
<protein>
    <recommendedName>
        <fullName evidence="4">Cyclin N-terminal domain-containing protein</fullName>
    </recommendedName>
</protein>
<evidence type="ECO:0000313" key="2">
    <source>
        <dbReference type="EMBL" id="SAM03913.1"/>
    </source>
</evidence>
<reference evidence="2" key="1">
    <citation type="submission" date="2016-04" db="EMBL/GenBank/DDBJ databases">
        <authorList>
            <person name="Evans L.H."/>
            <person name="Alamgir A."/>
            <person name="Owens N."/>
            <person name="Weber N.D."/>
            <person name="Virtaneva K."/>
            <person name="Barbian K."/>
            <person name="Babar A."/>
            <person name="Rosenke K."/>
        </authorList>
    </citation>
    <scope>NUCLEOTIDE SEQUENCE [LARGE SCALE GENOMIC DNA]</scope>
    <source>
        <strain evidence="2">CBS 101.48</strain>
    </source>
</reference>
<accession>A0A163K3A7</accession>
<dbReference type="Proteomes" id="UP000078561">
    <property type="component" value="Unassembled WGS sequence"/>
</dbReference>
<dbReference type="OrthoDB" id="244495at2759"/>
<sequence length="319" mass="35345">MTLPTTAHSSSVDPTSTITTDPTSLPQKRPHDDKPSSLLNKKHHLGRRSRNCGNHTQACLLLHAIEINRRQPLSPRCVAYLANYVAQSWETNPDEAKIQQLYQLMQNLLFTTAIRQQTLEGSLISFCQNTASTPTPCPSVTLLIAIGYIQRLNKKYDSIKGTVGCGSRLIIIAYLMAAKFLQANLRLIISHAPPPLKKSSPSPPSIAMSPISPPTSPPMATRATATYAHATPHSPPHTPLASSSEQPHADIPSIHERYLKIMRLELEFLYFLDYDLTTADPAKLICWAHTFDTSQDDSDDEEADDEMDDDDDMDTCTLD</sequence>
<dbReference type="STRING" id="4829.A0A163K3A7"/>
<feature type="compositionally biased region" description="Basic residues" evidence="1">
    <location>
        <begin position="40"/>
        <end position="50"/>
    </location>
</feature>
<dbReference type="EMBL" id="LT554307">
    <property type="protein sequence ID" value="SAM03913.1"/>
    <property type="molecule type" value="Genomic_DNA"/>
</dbReference>
<feature type="compositionally biased region" description="Pro residues" evidence="1">
    <location>
        <begin position="195"/>
        <end position="204"/>
    </location>
</feature>
<feature type="region of interest" description="Disordered" evidence="1">
    <location>
        <begin position="1"/>
        <end position="50"/>
    </location>
</feature>
<evidence type="ECO:0000256" key="1">
    <source>
        <dbReference type="SAM" id="MobiDB-lite"/>
    </source>
</evidence>
<feature type="region of interest" description="Disordered" evidence="1">
    <location>
        <begin position="293"/>
        <end position="319"/>
    </location>
</feature>
<organism evidence="2">
    <name type="scientific">Absidia glauca</name>
    <name type="common">Pin mould</name>
    <dbReference type="NCBI Taxonomy" id="4829"/>
    <lineage>
        <taxon>Eukaryota</taxon>
        <taxon>Fungi</taxon>
        <taxon>Fungi incertae sedis</taxon>
        <taxon>Mucoromycota</taxon>
        <taxon>Mucoromycotina</taxon>
        <taxon>Mucoromycetes</taxon>
        <taxon>Mucorales</taxon>
        <taxon>Cunninghamellaceae</taxon>
        <taxon>Absidia</taxon>
    </lineage>
</organism>